<reference evidence="2 3" key="1">
    <citation type="journal article" date="2018" name="Cell">
        <title>The Chara Genome: Secondary Complexity and Implications for Plant Terrestrialization.</title>
        <authorList>
            <person name="Nishiyama T."/>
            <person name="Sakayama H."/>
            <person name="Vries J.D."/>
            <person name="Buschmann H."/>
            <person name="Saint-Marcoux D."/>
            <person name="Ullrich K.K."/>
            <person name="Haas F.B."/>
            <person name="Vanderstraeten L."/>
            <person name="Becker D."/>
            <person name="Lang D."/>
            <person name="Vosolsobe S."/>
            <person name="Rombauts S."/>
            <person name="Wilhelmsson P.K.I."/>
            <person name="Janitza P."/>
            <person name="Kern R."/>
            <person name="Heyl A."/>
            <person name="Rumpler F."/>
            <person name="Villalobos L.I.A.C."/>
            <person name="Clay J.M."/>
            <person name="Skokan R."/>
            <person name="Toyoda A."/>
            <person name="Suzuki Y."/>
            <person name="Kagoshima H."/>
            <person name="Schijlen E."/>
            <person name="Tajeshwar N."/>
            <person name="Catarino B."/>
            <person name="Hetherington A.J."/>
            <person name="Saltykova A."/>
            <person name="Bonnot C."/>
            <person name="Breuninger H."/>
            <person name="Symeonidi A."/>
            <person name="Radhakrishnan G.V."/>
            <person name="Van Nieuwerburgh F."/>
            <person name="Deforce D."/>
            <person name="Chang C."/>
            <person name="Karol K.G."/>
            <person name="Hedrich R."/>
            <person name="Ulvskov P."/>
            <person name="Glockner G."/>
            <person name="Delwiche C.F."/>
            <person name="Petrasek J."/>
            <person name="Van de Peer Y."/>
            <person name="Friml J."/>
            <person name="Beilby M."/>
            <person name="Dolan L."/>
            <person name="Kohara Y."/>
            <person name="Sugano S."/>
            <person name="Fujiyama A."/>
            <person name="Delaux P.-M."/>
            <person name="Quint M."/>
            <person name="TheiBen G."/>
            <person name="Hagemann M."/>
            <person name="Harholt J."/>
            <person name="Dunand C."/>
            <person name="Zachgo S."/>
            <person name="Langdale J."/>
            <person name="Maumus F."/>
            <person name="Straeten D.V.D."/>
            <person name="Gould S.B."/>
            <person name="Rensing S.A."/>
        </authorList>
    </citation>
    <scope>NUCLEOTIDE SEQUENCE [LARGE SCALE GENOMIC DNA]</scope>
    <source>
        <strain evidence="2 3">S276</strain>
    </source>
</reference>
<comment type="caution">
    <text evidence="2">The sequence shown here is derived from an EMBL/GenBank/DDBJ whole genome shotgun (WGS) entry which is preliminary data.</text>
</comment>
<gene>
    <name evidence="2" type="ORF">CBR_g23465</name>
</gene>
<keyword evidence="3" id="KW-1185">Reference proteome</keyword>
<feature type="compositionally biased region" description="Basic and acidic residues" evidence="1">
    <location>
        <begin position="17"/>
        <end position="26"/>
    </location>
</feature>
<evidence type="ECO:0008006" key="4">
    <source>
        <dbReference type="Google" id="ProtNLM"/>
    </source>
</evidence>
<dbReference type="Gramene" id="GBG77139">
    <property type="protein sequence ID" value="GBG77139"/>
    <property type="gene ID" value="CBR_g23465"/>
</dbReference>
<protein>
    <recommendedName>
        <fullName evidence="4">Reverse transcriptase domain-containing protein</fullName>
    </recommendedName>
</protein>
<evidence type="ECO:0000313" key="2">
    <source>
        <dbReference type="EMBL" id="GBG77139.1"/>
    </source>
</evidence>
<sequence>MFEDSPPMVIPAKRTPRRSEQKKKDTNTPVRITRSRAKLKTKLSPLIDKFKKIPGQPSTVEKLRYRNQQMEDLRSLDALELQGICKDERVVYVGKIDAIFDIASHRTRLHFGEIEAIEVSSATELVEDEAAIAEEVVSGFSNWYNLKGFVPDFGLFDFQVCFGEKDDSSDRISVLEVNTVKRECDGMVLTPLDRNAGETLVMCPFVYYRAMMDSFVTNVGYRIVKDQEREVLAMVKMEVREEGLTKFARWDDKGSYGVSYVLPKHKDTSRFRPICPTFKEPMVKIGRVVAKALNHLLFQLPVDNHSNLQAVSSLAARLQRINRRIERGNREGVESASYDIKEMFNRLPHEDILEAVEWIDHDQRKGKLSVRVNTRGRGASFGKTTGADHRRQLDLFDILKFVRLELKHTYTYATGVQLRQVIGILMGKSTSLPLTCILCAYAECKFLNNLGVFRKRVFGIRLVDDVTLVTVGLSAQQRGAILDTFESCYPQNLVLKRSDTGSDTLHFLRMTDRIVDLCDGTNVARTVRHPVCRVAMVTEEG</sequence>
<accession>A0A388L4A0</accession>
<dbReference type="EMBL" id="BFEA01000260">
    <property type="protein sequence ID" value="GBG77139.1"/>
    <property type="molecule type" value="Genomic_DNA"/>
</dbReference>
<evidence type="ECO:0000256" key="1">
    <source>
        <dbReference type="SAM" id="MobiDB-lite"/>
    </source>
</evidence>
<proteinExistence type="predicted"/>
<organism evidence="2 3">
    <name type="scientific">Chara braunii</name>
    <name type="common">Braun's stonewort</name>
    <dbReference type="NCBI Taxonomy" id="69332"/>
    <lineage>
        <taxon>Eukaryota</taxon>
        <taxon>Viridiplantae</taxon>
        <taxon>Streptophyta</taxon>
        <taxon>Charophyceae</taxon>
        <taxon>Charales</taxon>
        <taxon>Characeae</taxon>
        <taxon>Chara</taxon>
    </lineage>
</organism>
<dbReference type="Proteomes" id="UP000265515">
    <property type="component" value="Unassembled WGS sequence"/>
</dbReference>
<feature type="region of interest" description="Disordered" evidence="1">
    <location>
        <begin position="1"/>
        <end position="30"/>
    </location>
</feature>
<dbReference type="AlphaFoldDB" id="A0A388L4A0"/>
<name>A0A388L4A0_CHABU</name>
<evidence type="ECO:0000313" key="3">
    <source>
        <dbReference type="Proteomes" id="UP000265515"/>
    </source>
</evidence>